<dbReference type="CDD" id="cd02440">
    <property type="entry name" value="AdoMet_MTases"/>
    <property type="match status" value="1"/>
</dbReference>
<sequence length="257" mass="28917">MPEVSFTNSAGRVAAQFGLAATSYPQHARLQRHAAARLMAWLPRQLPWLVDLGTGPLWYREQLQRHCDQLLALDLSWSMLAQASAQGVDAVQGDATLLPLLPQSLDALYSSLMLQWCAKPELVLQQVAHALKPGAVAVFSTLLQGTLTELEHAWAQLDSYRHINEFLPLQYFQQLRPGLDAMGVTVTLESELVQLPYATVRELARELKGLGANTVLGERRHGLTGKGYWQQLEQNYPRRHGELLASYQLLYIRLERR</sequence>
<name>A0ABV9JJ35_9GAMM</name>
<comment type="caution">
    <text evidence="4">The sequence shown here is derived from an EMBL/GenBank/DDBJ whole genome shotgun (WGS) entry which is preliminary data.</text>
</comment>
<reference evidence="5" key="1">
    <citation type="journal article" date="2019" name="Int. J. Syst. Evol. Microbiol.">
        <title>The Global Catalogue of Microorganisms (GCM) 10K type strain sequencing project: providing services to taxonomists for standard genome sequencing and annotation.</title>
        <authorList>
            <consortium name="The Broad Institute Genomics Platform"/>
            <consortium name="The Broad Institute Genome Sequencing Center for Infectious Disease"/>
            <person name="Wu L."/>
            <person name="Ma J."/>
        </authorList>
    </citation>
    <scope>NUCLEOTIDE SEQUENCE [LARGE SCALE GENOMIC DNA]</scope>
    <source>
        <strain evidence="5">DT28</strain>
    </source>
</reference>
<dbReference type="Proteomes" id="UP001595962">
    <property type="component" value="Unassembled WGS sequence"/>
</dbReference>
<dbReference type="GO" id="GO:0008168">
    <property type="term" value="F:methyltransferase activity"/>
    <property type="evidence" value="ECO:0007669"/>
    <property type="project" value="UniProtKB-KW"/>
</dbReference>
<proteinExistence type="predicted"/>
<evidence type="ECO:0000259" key="3">
    <source>
        <dbReference type="Pfam" id="PF08241"/>
    </source>
</evidence>
<evidence type="ECO:0000256" key="2">
    <source>
        <dbReference type="ARBA" id="ARBA00022679"/>
    </source>
</evidence>
<dbReference type="PANTHER" id="PTHR13090">
    <property type="entry name" value="ARGININE-HYDROXYLASE NDUFAF5, MITOCHONDRIAL"/>
    <property type="match status" value="1"/>
</dbReference>
<dbReference type="PANTHER" id="PTHR13090:SF1">
    <property type="entry name" value="ARGININE-HYDROXYLASE NDUFAF5, MITOCHONDRIAL"/>
    <property type="match status" value="1"/>
</dbReference>
<dbReference type="GO" id="GO:0032259">
    <property type="term" value="P:methylation"/>
    <property type="evidence" value="ECO:0007669"/>
    <property type="project" value="UniProtKB-KW"/>
</dbReference>
<organism evidence="4 5">
    <name type="scientific">Rheinheimera marina</name>
    <dbReference type="NCBI Taxonomy" id="1774958"/>
    <lineage>
        <taxon>Bacteria</taxon>
        <taxon>Pseudomonadati</taxon>
        <taxon>Pseudomonadota</taxon>
        <taxon>Gammaproteobacteria</taxon>
        <taxon>Chromatiales</taxon>
        <taxon>Chromatiaceae</taxon>
        <taxon>Rheinheimera</taxon>
    </lineage>
</organism>
<dbReference type="SUPFAM" id="SSF53335">
    <property type="entry name" value="S-adenosyl-L-methionine-dependent methyltransferases"/>
    <property type="match status" value="1"/>
</dbReference>
<feature type="domain" description="Methyltransferase type 11" evidence="3">
    <location>
        <begin position="50"/>
        <end position="139"/>
    </location>
</feature>
<dbReference type="EMBL" id="JBHSGB010000005">
    <property type="protein sequence ID" value="MFC4654498.1"/>
    <property type="molecule type" value="Genomic_DNA"/>
</dbReference>
<dbReference type="InterPro" id="IPR029063">
    <property type="entry name" value="SAM-dependent_MTases_sf"/>
</dbReference>
<gene>
    <name evidence="4" type="ORF">ACFO3I_05610</name>
</gene>
<evidence type="ECO:0000256" key="1">
    <source>
        <dbReference type="ARBA" id="ARBA00022603"/>
    </source>
</evidence>
<dbReference type="RefSeq" id="WP_377332432.1">
    <property type="nucleotide sequence ID" value="NZ_JBHSGB010000005.1"/>
</dbReference>
<protein>
    <submittedName>
        <fullName evidence="4">Methyltransferase domain-containing protein</fullName>
    </submittedName>
</protein>
<evidence type="ECO:0000313" key="4">
    <source>
        <dbReference type="EMBL" id="MFC4654498.1"/>
    </source>
</evidence>
<dbReference type="InterPro" id="IPR013216">
    <property type="entry name" value="Methyltransf_11"/>
</dbReference>
<keyword evidence="5" id="KW-1185">Reference proteome</keyword>
<keyword evidence="1 4" id="KW-0489">Methyltransferase</keyword>
<accession>A0ABV9JJ35</accession>
<dbReference type="Gene3D" id="3.40.50.150">
    <property type="entry name" value="Vaccinia Virus protein VP39"/>
    <property type="match status" value="1"/>
</dbReference>
<keyword evidence="2" id="KW-0808">Transferase</keyword>
<dbReference type="InterPro" id="IPR050602">
    <property type="entry name" value="Malonyl-ACP_OMT"/>
</dbReference>
<dbReference type="Pfam" id="PF08241">
    <property type="entry name" value="Methyltransf_11"/>
    <property type="match status" value="1"/>
</dbReference>
<evidence type="ECO:0000313" key="5">
    <source>
        <dbReference type="Proteomes" id="UP001595962"/>
    </source>
</evidence>